<dbReference type="AlphaFoldDB" id="A0A0A6P0E0"/>
<protein>
    <submittedName>
        <fullName evidence="1">DNA alkylation repair enzyme</fullName>
    </submittedName>
</protein>
<dbReference type="PANTHER" id="PTHR34070">
    <property type="entry name" value="ARMADILLO-TYPE FOLD"/>
    <property type="match status" value="1"/>
</dbReference>
<dbReference type="SUPFAM" id="SSF48371">
    <property type="entry name" value="ARM repeat"/>
    <property type="match status" value="1"/>
</dbReference>
<dbReference type="InterPro" id="IPR014825">
    <property type="entry name" value="DNA_alkylation"/>
</dbReference>
<evidence type="ECO:0000313" key="1">
    <source>
        <dbReference type="EMBL" id="OAD20974.1"/>
    </source>
</evidence>
<sequence>MSTLAELKNELQQLASPKQQQILQGFFKTGKGEYGEGDIFLGIKVPVQRKLAKKYQALSLTDIQALLQSNLHEYRFTALILLITHYKKADNHKKSKLFDFYLHNTKHINNWDLVDISAPHIVGDYLLDKPREILYQLARSSSLWEKRIAMIATMTFIKNNEFQDCLQLAEILLDDEHDLIHKAVGWMLREVGKRDQMIEEQFLNKYYKQMPRTMLRYAIEKFDDDKRKFYLKKSQASK</sequence>
<evidence type="ECO:0000313" key="2">
    <source>
        <dbReference type="Proteomes" id="UP000076962"/>
    </source>
</evidence>
<dbReference type="Gene3D" id="1.25.10.90">
    <property type="match status" value="1"/>
</dbReference>
<dbReference type="PATRIC" id="fig|1003181.4.peg.4396"/>
<reference evidence="1 2" key="1">
    <citation type="submission" date="2016-05" db="EMBL/GenBank/DDBJ databases">
        <title>Single-cell genome of chain-forming Candidatus Thiomargarita nelsonii and comparison to other large sulfur-oxidizing bacteria.</title>
        <authorList>
            <person name="Winkel M."/>
            <person name="Salman V."/>
            <person name="Woyke T."/>
            <person name="Schulz-Vogt H."/>
            <person name="Richter M."/>
            <person name="Flood B."/>
            <person name="Bailey J."/>
            <person name="Amann R."/>
            <person name="Mussmann M."/>
        </authorList>
    </citation>
    <scope>NUCLEOTIDE SEQUENCE [LARGE SCALE GENOMIC DNA]</scope>
    <source>
        <strain evidence="1 2">THI036</strain>
    </source>
</reference>
<dbReference type="CDD" id="cd06561">
    <property type="entry name" value="AlkD_like"/>
    <property type="match status" value="1"/>
</dbReference>
<organism evidence="1 2">
    <name type="scientific">Candidatus Thiomargarita nelsonii</name>
    <dbReference type="NCBI Taxonomy" id="1003181"/>
    <lineage>
        <taxon>Bacteria</taxon>
        <taxon>Pseudomonadati</taxon>
        <taxon>Pseudomonadota</taxon>
        <taxon>Gammaproteobacteria</taxon>
        <taxon>Thiotrichales</taxon>
        <taxon>Thiotrichaceae</taxon>
        <taxon>Thiomargarita</taxon>
    </lineage>
</organism>
<dbReference type="PANTHER" id="PTHR34070:SF1">
    <property type="entry name" value="DNA ALKYLATION REPAIR PROTEIN"/>
    <property type="match status" value="1"/>
</dbReference>
<proteinExistence type="predicted"/>
<accession>A0A0A6P0E0</accession>
<dbReference type="EMBL" id="LUTY01001964">
    <property type="protein sequence ID" value="OAD20974.1"/>
    <property type="molecule type" value="Genomic_DNA"/>
</dbReference>
<gene>
    <name evidence="1" type="ORF">THIOM_003280</name>
</gene>
<name>A0A0A6P0E0_9GAMM</name>
<dbReference type="InterPro" id="IPR016024">
    <property type="entry name" value="ARM-type_fold"/>
</dbReference>
<comment type="caution">
    <text evidence="1">The sequence shown here is derived from an EMBL/GenBank/DDBJ whole genome shotgun (WGS) entry which is preliminary data.</text>
</comment>
<keyword evidence="2" id="KW-1185">Reference proteome</keyword>
<dbReference type="Pfam" id="PF08713">
    <property type="entry name" value="DNA_alkylation"/>
    <property type="match status" value="1"/>
</dbReference>
<dbReference type="Proteomes" id="UP000076962">
    <property type="component" value="Unassembled WGS sequence"/>
</dbReference>